<reference evidence="2 3" key="1">
    <citation type="submission" date="2014-04" db="EMBL/GenBank/DDBJ databases">
        <authorList>
            <consortium name="DOE Joint Genome Institute"/>
            <person name="Kuo A."/>
            <person name="Kohler A."/>
            <person name="Nagy L.G."/>
            <person name="Floudas D."/>
            <person name="Copeland A."/>
            <person name="Barry K.W."/>
            <person name="Cichocki N."/>
            <person name="Veneault-Fourrey C."/>
            <person name="LaButti K."/>
            <person name="Lindquist E.A."/>
            <person name="Lipzen A."/>
            <person name="Lundell T."/>
            <person name="Morin E."/>
            <person name="Murat C."/>
            <person name="Sun H."/>
            <person name="Tunlid A."/>
            <person name="Henrissat B."/>
            <person name="Grigoriev I.V."/>
            <person name="Hibbett D.S."/>
            <person name="Martin F."/>
            <person name="Nordberg H.P."/>
            <person name="Cantor M.N."/>
            <person name="Hua S.X."/>
        </authorList>
    </citation>
    <scope>NUCLEOTIDE SEQUENCE [LARGE SCALE GENOMIC DNA]</scope>
    <source>
        <strain evidence="2 3">LaAM-08-1</strain>
    </source>
</reference>
<evidence type="ECO:0000313" key="3">
    <source>
        <dbReference type="Proteomes" id="UP000054477"/>
    </source>
</evidence>
<evidence type="ECO:0000313" key="2">
    <source>
        <dbReference type="EMBL" id="KIJ91557.1"/>
    </source>
</evidence>
<dbReference type="Proteomes" id="UP000054477">
    <property type="component" value="Unassembled WGS sequence"/>
</dbReference>
<protein>
    <submittedName>
        <fullName evidence="2">Uncharacterized protein</fullName>
    </submittedName>
</protein>
<accession>A0A0C9X4Z4</accession>
<reference evidence="3" key="2">
    <citation type="submission" date="2015-01" db="EMBL/GenBank/DDBJ databases">
        <title>Evolutionary Origins and Diversification of the Mycorrhizal Mutualists.</title>
        <authorList>
            <consortium name="DOE Joint Genome Institute"/>
            <consortium name="Mycorrhizal Genomics Consortium"/>
            <person name="Kohler A."/>
            <person name="Kuo A."/>
            <person name="Nagy L.G."/>
            <person name="Floudas D."/>
            <person name="Copeland A."/>
            <person name="Barry K.W."/>
            <person name="Cichocki N."/>
            <person name="Veneault-Fourrey C."/>
            <person name="LaButti K."/>
            <person name="Lindquist E.A."/>
            <person name="Lipzen A."/>
            <person name="Lundell T."/>
            <person name="Morin E."/>
            <person name="Murat C."/>
            <person name="Riley R."/>
            <person name="Ohm R."/>
            <person name="Sun H."/>
            <person name="Tunlid A."/>
            <person name="Henrissat B."/>
            <person name="Grigoriev I.V."/>
            <person name="Hibbett D.S."/>
            <person name="Martin F."/>
        </authorList>
    </citation>
    <scope>NUCLEOTIDE SEQUENCE [LARGE SCALE GENOMIC DNA]</scope>
    <source>
        <strain evidence="3">LaAM-08-1</strain>
    </source>
</reference>
<gene>
    <name evidence="2" type="ORF">K443DRAFT_14303</name>
</gene>
<dbReference type="EMBL" id="KN838993">
    <property type="protein sequence ID" value="KIJ91557.1"/>
    <property type="molecule type" value="Genomic_DNA"/>
</dbReference>
<organism evidence="2 3">
    <name type="scientific">Laccaria amethystina LaAM-08-1</name>
    <dbReference type="NCBI Taxonomy" id="1095629"/>
    <lineage>
        <taxon>Eukaryota</taxon>
        <taxon>Fungi</taxon>
        <taxon>Dikarya</taxon>
        <taxon>Basidiomycota</taxon>
        <taxon>Agaricomycotina</taxon>
        <taxon>Agaricomycetes</taxon>
        <taxon>Agaricomycetidae</taxon>
        <taxon>Agaricales</taxon>
        <taxon>Agaricineae</taxon>
        <taxon>Hydnangiaceae</taxon>
        <taxon>Laccaria</taxon>
    </lineage>
</organism>
<feature type="compositionally biased region" description="Basic and acidic residues" evidence="1">
    <location>
        <begin position="116"/>
        <end position="126"/>
    </location>
</feature>
<dbReference type="AlphaFoldDB" id="A0A0C9X4Z4"/>
<dbReference type="STRING" id="1095629.A0A0C9X4Z4"/>
<sequence>MPIVRGLENEAGDVGNIGGGYMRDSFDEIQLSPTVIMVVDNDVISPAALPAFHALYAALFKTRLSPLLSKRDKKRRMMEPIVVEGPKRGNGRRKRQRLVKAVRKQEASQRAAVARAGEDKRKRERV</sequence>
<name>A0A0C9X4Z4_9AGAR</name>
<dbReference type="OrthoDB" id="19209at2759"/>
<evidence type="ECO:0000256" key="1">
    <source>
        <dbReference type="SAM" id="MobiDB-lite"/>
    </source>
</evidence>
<keyword evidence="3" id="KW-1185">Reference proteome</keyword>
<proteinExistence type="predicted"/>
<feature type="region of interest" description="Disordered" evidence="1">
    <location>
        <begin position="101"/>
        <end position="126"/>
    </location>
</feature>
<dbReference type="HOGENOM" id="CLU_1981924_0_0_1"/>